<dbReference type="EMBL" id="CADCUI010000016">
    <property type="protein sequence ID" value="CAA9338945.1"/>
    <property type="molecule type" value="Genomic_DNA"/>
</dbReference>
<feature type="compositionally biased region" description="Basic residues" evidence="1">
    <location>
        <begin position="108"/>
        <end position="117"/>
    </location>
</feature>
<feature type="compositionally biased region" description="Basic residues" evidence="1">
    <location>
        <begin position="81"/>
        <end position="90"/>
    </location>
</feature>
<organism evidence="2">
    <name type="scientific">uncultured Nocardioidaceae bacterium</name>
    <dbReference type="NCBI Taxonomy" id="253824"/>
    <lineage>
        <taxon>Bacteria</taxon>
        <taxon>Bacillati</taxon>
        <taxon>Actinomycetota</taxon>
        <taxon>Actinomycetes</taxon>
        <taxon>Propionibacteriales</taxon>
        <taxon>Nocardioidaceae</taxon>
        <taxon>environmental samples</taxon>
    </lineage>
</organism>
<gene>
    <name evidence="2" type="ORF">AVDCRST_MAG34-686</name>
</gene>
<feature type="compositionally biased region" description="Basic residues" evidence="1">
    <location>
        <begin position="31"/>
        <end position="49"/>
    </location>
</feature>
<protein>
    <submittedName>
        <fullName evidence="2">UPF0301 protein YqgE</fullName>
    </submittedName>
</protein>
<dbReference type="AlphaFoldDB" id="A0A6J4LRI2"/>
<feature type="compositionally biased region" description="Basic residues" evidence="1">
    <location>
        <begin position="152"/>
        <end position="165"/>
    </location>
</feature>
<evidence type="ECO:0000313" key="2">
    <source>
        <dbReference type="EMBL" id="CAA9338945.1"/>
    </source>
</evidence>
<sequence>ERGRRAVHPDERGAGFGPAPRRQSVPGRPELRRHRRPAARPRRRRHARRGPQPPLTRGGGRRAAGLGAVGRAARGAVRGRAGQHRRRAGGRRCAGDRGTGADRLPAAVRHRRDHRPGHSSGGACAGGDGTADLRRLLRLGSRPARGRDRRGLVVRRRPHPHRRVRRLPDQAVADRRPPAAERAVVDLDAAGRPGREL</sequence>
<reference evidence="2" key="1">
    <citation type="submission" date="2020-02" db="EMBL/GenBank/DDBJ databases">
        <authorList>
            <person name="Meier V. D."/>
        </authorList>
    </citation>
    <scope>NUCLEOTIDE SEQUENCE</scope>
    <source>
        <strain evidence="2">AVDCRST_MAG34</strain>
    </source>
</reference>
<feature type="non-terminal residue" evidence="2">
    <location>
        <position position="197"/>
    </location>
</feature>
<feature type="region of interest" description="Disordered" evidence="1">
    <location>
        <begin position="1"/>
        <end position="197"/>
    </location>
</feature>
<feature type="compositionally biased region" description="Basic and acidic residues" evidence="1">
    <location>
        <begin position="166"/>
        <end position="185"/>
    </location>
</feature>
<evidence type="ECO:0000256" key="1">
    <source>
        <dbReference type="SAM" id="MobiDB-lite"/>
    </source>
</evidence>
<name>A0A6J4LRI2_9ACTN</name>
<feature type="compositionally biased region" description="Low complexity" evidence="1">
    <location>
        <begin position="63"/>
        <end position="80"/>
    </location>
</feature>
<proteinExistence type="predicted"/>
<feature type="non-terminal residue" evidence="2">
    <location>
        <position position="1"/>
    </location>
</feature>
<accession>A0A6J4LRI2</accession>
<feature type="compositionally biased region" description="Gly residues" evidence="1">
    <location>
        <begin position="119"/>
        <end position="129"/>
    </location>
</feature>